<keyword evidence="1" id="KW-0547">Nucleotide-binding</keyword>
<dbReference type="SUPFAM" id="SSF52540">
    <property type="entry name" value="P-loop containing nucleoside triphosphate hydrolases"/>
    <property type="match status" value="1"/>
</dbReference>
<dbReference type="InterPro" id="IPR003439">
    <property type="entry name" value="ABC_transporter-like_ATP-bd"/>
</dbReference>
<dbReference type="Gene3D" id="3.40.50.300">
    <property type="entry name" value="P-loop containing nucleotide triphosphate hydrolases"/>
    <property type="match status" value="1"/>
</dbReference>
<dbReference type="PANTHER" id="PTHR43158">
    <property type="entry name" value="SKFA PEPTIDE EXPORT ATP-BINDING PROTEIN SKFE"/>
    <property type="match status" value="1"/>
</dbReference>
<dbReference type="EMBL" id="AEYY01000041">
    <property type="protein sequence ID" value="EHC02189.1"/>
    <property type="molecule type" value="Genomic_DNA"/>
</dbReference>
<evidence type="ECO:0000313" key="5">
    <source>
        <dbReference type="Proteomes" id="UP000004014"/>
    </source>
</evidence>
<dbReference type="InterPro" id="IPR017871">
    <property type="entry name" value="ABC_transporter-like_CS"/>
</dbReference>
<accession>A0AA87K390</accession>
<protein>
    <submittedName>
        <fullName evidence="4">ABC superfamily ATP binding cassette transporter, ABC protein</fullName>
    </submittedName>
</protein>
<dbReference type="RefSeq" id="WP_002941916.1">
    <property type="nucleotide sequence ID" value="NZ_AEYY01000041.1"/>
</dbReference>
<dbReference type="AlphaFoldDB" id="A0AA87K390"/>
<organism evidence="4 5">
    <name type="scientific">Streptococcus suis R61</name>
    <dbReference type="NCBI Taxonomy" id="996306"/>
    <lineage>
        <taxon>Bacteria</taxon>
        <taxon>Bacillati</taxon>
        <taxon>Bacillota</taxon>
        <taxon>Bacilli</taxon>
        <taxon>Lactobacillales</taxon>
        <taxon>Streptococcaceae</taxon>
        <taxon>Streptococcus</taxon>
    </lineage>
</organism>
<gene>
    <name evidence="4" type="ORF">SSUR61_1604</name>
</gene>
<reference evidence="4 5" key="1">
    <citation type="submission" date="2011-03" db="EMBL/GenBank/DDBJ databases">
        <title>Deep-sequencing identification of multiple resistance mechanism for the high antibiotic-resistance strain Streptococcus suis R61.</title>
        <authorList>
            <person name="Hu P."/>
            <person name="Yang M."/>
            <person name="Jin M."/>
            <person name="Xiao J."/>
        </authorList>
    </citation>
    <scope>NUCLEOTIDE SEQUENCE [LARGE SCALE GENOMIC DNA]</scope>
    <source>
        <strain evidence="4 5">R61</strain>
    </source>
</reference>
<evidence type="ECO:0000256" key="2">
    <source>
        <dbReference type="ARBA" id="ARBA00022840"/>
    </source>
</evidence>
<proteinExistence type="predicted"/>
<evidence type="ECO:0000259" key="3">
    <source>
        <dbReference type="PROSITE" id="PS50893"/>
    </source>
</evidence>
<dbReference type="GO" id="GO:0005524">
    <property type="term" value="F:ATP binding"/>
    <property type="evidence" value="ECO:0007669"/>
    <property type="project" value="UniProtKB-KW"/>
</dbReference>
<sequence length="204" mass="23693">MTLEIKNMTIATRHPVLTNFSYQFHKGNLYGIVATNGSGKTTFFRTVAGLLAPLAGRSNWSSTAGHPNRDLFYYETSEWFEGNLSGLDYLRFVKQTWQSSVDIDQVIAYWEMEDYIHLPIRQYSLGMKQRVLIAMYMVSDATYLLMDEITNGLDETSRKLFFKALHQLCQEDKMIILTSHYKEDIEEYCHVTLKLVNETMQEVD</sequence>
<dbReference type="SMART" id="SM00382">
    <property type="entry name" value="AAA"/>
    <property type="match status" value="1"/>
</dbReference>
<dbReference type="Pfam" id="PF00005">
    <property type="entry name" value="ABC_tran"/>
    <property type="match status" value="1"/>
</dbReference>
<dbReference type="GO" id="GO:0016887">
    <property type="term" value="F:ATP hydrolysis activity"/>
    <property type="evidence" value="ECO:0007669"/>
    <property type="project" value="InterPro"/>
</dbReference>
<comment type="caution">
    <text evidence="4">The sequence shown here is derived from an EMBL/GenBank/DDBJ whole genome shotgun (WGS) entry which is preliminary data.</text>
</comment>
<dbReference type="Proteomes" id="UP000004014">
    <property type="component" value="Unassembled WGS sequence"/>
</dbReference>
<dbReference type="InterPro" id="IPR003593">
    <property type="entry name" value="AAA+_ATPase"/>
</dbReference>
<keyword evidence="2" id="KW-0067">ATP-binding</keyword>
<evidence type="ECO:0000256" key="1">
    <source>
        <dbReference type="ARBA" id="ARBA00022741"/>
    </source>
</evidence>
<feature type="domain" description="ABC transporter" evidence="3">
    <location>
        <begin position="1"/>
        <end position="203"/>
    </location>
</feature>
<dbReference type="PROSITE" id="PS00211">
    <property type="entry name" value="ABC_TRANSPORTER_1"/>
    <property type="match status" value="1"/>
</dbReference>
<name>A0AA87K390_STRSU</name>
<dbReference type="InterPro" id="IPR027417">
    <property type="entry name" value="P-loop_NTPase"/>
</dbReference>
<dbReference type="PANTHER" id="PTHR43158:SF7">
    <property type="entry name" value="ABC TRANSPORTER, ATP-BINDING PROTEIN"/>
    <property type="match status" value="1"/>
</dbReference>
<dbReference type="PROSITE" id="PS50893">
    <property type="entry name" value="ABC_TRANSPORTER_2"/>
    <property type="match status" value="1"/>
</dbReference>
<evidence type="ECO:0000313" key="4">
    <source>
        <dbReference type="EMBL" id="EHC02189.1"/>
    </source>
</evidence>